<dbReference type="PANTHER" id="PTHR43630">
    <property type="entry name" value="POLY-BETA-1,6-N-ACETYL-D-GLUCOSAMINE SYNTHASE"/>
    <property type="match status" value="1"/>
</dbReference>
<dbReference type="InterPro" id="IPR019734">
    <property type="entry name" value="TPR_rpt"/>
</dbReference>
<dbReference type="Gene3D" id="3.90.550.10">
    <property type="entry name" value="Spore Coat Polysaccharide Biosynthesis Protein SpsA, Chain A"/>
    <property type="match status" value="1"/>
</dbReference>
<dbReference type="Gene3D" id="1.25.40.10">
    <property type="entry name" value="Tetratricopeptide repeat domain"/>
    <property type="match status" value="1"/>
</dbReference>
<dbReference type="SUPFAM" id="SSF53448">
    <property type="entry name" value="Nucleotide-diphospho-sugar transferases"/>
    <property type="match status" value="1"/>
</dbReference>
<dbReference type="InterPro" id="IPR029044">
    <property type="entry name" value="Nucleotide-diphossugar_trans"/>
</dbReference>
<dbReference type="PANTHER" id="PTHR43630:SF2">
    <property type="entry name" value="GLYCOSYLTRANSFERASE"/>
    <property type="match status" value="1"/>
</dbReference>
<name>A0A6C0IE22_9ZZZZ</name>
<dbReference type="Pfam" id="PF00535">
    <property type="entry name" value="Glycos_transf_2"/>
    <property type="match status" value="1"/>
</dbReference>
<dbReference type="PROSITE" id="PS50005">
    <property type="entry name" value="TPR"/>
    <property type="match status" value="1"/>
</dbReference>
<evidence type="ECO:0000313" key="2">
    <source>
        <dbReference type="EMBL" id="QHT90676.1"/>
    </source>
</evidence>
<evidence type="ECO:0000259" key="1">
    <source>
        <dbReference type="Pfam" id="PF00535"/>
    </source>
</evidence>
<dbReference type="SUPFAM" id="SSF48452">
    <property type="entry name" value="TPR-like"/>
    <property type="match status" value="1"/>
</dbReference>
<sequence>MPTLCLSMIVKNESKILSRLLDSVVDHIDAYCICDTGSTDGTVELIQTYFEKYPHLQDKGKILEEPFQDFSYNRNVALQGCVGLSDYVLLLDADMILEWKALDKDSLTKGDAFTILQGGPGFKYRNTRIVRNSGLFNYRGATHEYIDCPPGTITVALTEEDIFVSDVGDGGSKGNKVERDIRLLKTSIEKEPNNERHYFYLANTYFDSGSLEQAEEMYRKRIAMGGWFQEIWYSWFRIGHLAMKQEKPDKALASWLEAYEIDPRRVENLYEMVKYYRVAGKKKLGTFFYEKAKDIVASLSEQDKSEFLFLHNDIYTHKLAYEWTILAYYQGVRDIQKEWVRVLKHGSEYSLMGSLISNMNFYDFTIPIQYKVENNMSVIHQGIRFQSSSPCLLKNEKEEGYQMNIRFVNYAYDKSTGFFLPHPESIVTLNALSSLHSDLSPSSMKFLPLTISDPPRLYHGVEDVRIFQFPSGDLHFMGTGYHQNNKLGVVTGKYPEDLDSPRELYQNFNPSDCEKNWVFVHPKNEENPLIVYRWHPIELCHYPENKLENEIFVARTIPTPSLFSMLRGSSNGFHYENQMWFMVHFVQYTRPRKYFHMLLVFDENMTQIQHVSSPFTFEKIIVEYCLSLVVEKDRLLLSYSTWDDSSKIAVVDKSSLPLHDWTLI</sequence>
<feature type="domain" description="Glycosyltransferase 2-like" evidence="1">
    <location>
        <begin position="8"/>
        <end position="97"/>
    </location>
</feature>
<protein>
    <recommendedName>
        <fullName evidence="1">Glycosyltransferase 2-like domain-containing protein</fullName>
    </recommendedName>
</protein>
<proteinExistence type="predicted"/>
<dbReference type="SMART" id="SM00028">
    <property type="entry name" value="TPR"/>
    <property type="match status" value="2"/>
</dbReference>
<dbReference type="InterPro" id="IPR001173">
    <property type="entry name" value="Glyco_trans_2-like"/>
</dbReference>
<dbReference type="AlphaFoldDB" id="A0A6C0IE22"/>
<reference evidence="2" key="1">
    <citation type="journal article" date="2020" name="Nature">
        <title>Giant virus diversity and host interactions through global metagenomics.</title>
        <authorList>
            <person name="Schulz F."/>
            <person name="Roux S."/>
            <person name="Paez-Espino D."/>
            <person name="Jungbluth S."/>
            <person name="Walsh D.A."/>
            <person name="Denef V.J."/>
            <person name="McMahon K.D."/>
            <person name="Konstantinidis K.T."/>
            <person name="Eloe-Fadrosh E.A."/>
            <person name="Kyrpides N.C."/>
            <person name="Woyke T."/>
        </authorList>
    </citation>
    <scope>NUCLEOTIDE SEQUENCE</scope>
    <source>
        <strain evidence="2">GVMAG-M-3300023184-71</strain>
    </source>
</reference>
<accession>A0A6C0IE22</accession>
<dbReference type="EMBL" id="MN740156">
    <property type="protein sequence ID" value="QHT90676.1"/>
    <property type="molecule type" value="Genomic_DNA"/>
</dbReference>
<organism evidence="2">
    <name type="scientific">viral metagenome</name>
    <dbReference type="NCBI Taxonomy" id="1070528"/>
    <lineage>
        <taxon>unclassified sequences</taxon>
        <taxon>metagenomes</taxon>
        <taxon>organismal metagenomes</taxon>
    </lineage>
</organism>
<dbReference type="InterPro" id="IPR011990">
    <property type="entry name" value="TPR-like_helical_dom_sf"/>
</dbReference>